<evidence type="ECO:0000313" key="3">
    <source>
        <dbReference type="Proteomes" id="UP000267268"/>
    </source>
</evidence>
<evidence type="ECO:0008006" key="4">
    <source>
        <dbReference type="Google" id="ProtNLM"/>
    </source>
</evidence>
<feature type="signal peptide" evidence="1">
    <location>
        <begin position="1"/>
        <end position="17"/>
    </location>
</feature>
<dbReference type="OrthoDB" id="9809066at2"/>
<accession>A0A3Q9FP96</accession>
<keyword evidence="1" id="KW-0732">Signal</keyword>
<dbReference type="Proteomes" id="UP000267268">
    <property type="component" value="Chromosome 1"/>
</dbReference>
<dbReference type="AlphaFoldDB" id="A0A3Q9FP96"/>
<organism evidence="2 3">
    <name type="scientific">Flammeovirga pectinis</name>
    <dbReference type="NCBI Taxonomy" id="2494373"/>
    <lineage>
        <taxon>Bacteria</taxon>
        <taxon>Pseudomonadati</taxon>
        <taxon>Bacteroidota</taxon>
        <taxon>Cytophagia</taxon>
        <taxon>Cytophagales</taxon>
        <taxon>Flammeovirgaceae</taxon>
        <taxon>Flammeovirga</taxon>
    </lineage>
</organism>
<gene>
    <name evidence="2" type="ORF">EI427_18020</name>
</gene>
<feature type="chain" id="PRO_5018578097" description="Transporter" evidence="1">
    <location>
        <begin position="18"/>
        <end position="284"/>
    </location>
</feature>
<dbReference type="EMBL" id="CP034562">
    <property type="protein sequence ID" value="AZQ64055.1"/>
    <property type="molecule type" value="Genomic_DNA"/>
</dbReference>
<dbReference type="RefSeq" id="WP_126617371.1">
    <property type="nucleotide sequence ID" value="NZ_CP034562.1"/>
</dbReference>
<evidence type="ECO:0000256" key="1">
    <source>
        <dbReference type="SAM" id="SignalP"/>
    </source>
</evidence>
<sequence>MKKILVLLFFIPTLLFAQEEQEKKDEAAANANNPLADLKAFNIQFNYMTNLTGVEGTNMVTSFRYAQPVGRILFRATLPTLTANRPSQNTSITGVGDFNLFATYLATASSSPVQFGAGPMVFAPTSTGVATSSNNGFITNDYDVSIGANNWQVGAAVILFVAKSKQFQWGGLVTWTAGIGDDSKLKDANGDAMKADENMAAIQPFYFFQLGKGNYLRGAPIWTMDFTNSNYNFPIGIGAGKVFKVGSTVFNLFLEPQYSVYSQGTGQGNFQLFSSINMQFYGGK</sequence>
<dbReference type="KEGG" id="fll:EI427_18020"/>
<keyword evidence="3" id="KW-1185">Reference proteome</keyword>
<name>A0A3Q9FP96_9BACT</name>
<reference evidence="2 3" key="1">
    <citation type="submission" date="2018-12" db="EMBL/GenBank/DDBJ databases">
        <title>Flammeovirga pectinis sp. nov., isolated from the gut of the Korean scallop, Patinopecten yessoensis.</title>
        <authorList>
            <person name="Bae J.-W."/>
            <person name="Jeong Y.-S."/>
            <person name="Kang W."/>
        </authorList>
    </citation>
    <scope>NUCLEOTIDE SEQUENCE [LARGE SCALE GENOMIC DNA]</scope>
    <source>
        <strain evidence="2 3">L12M1</strain>
    </source>
</reference>
<evidence type="ECO:0000313" key="2">
    <source>
        <dbReference type="EMBL" id="AZQ64055.1"/>
    </source>
</evidence>
<proteinExistence type="predicted"/>
<protein>
    <recommendedName>
        <fullName evidence="4">Transporter</fullName>
    </recommendedName>
</protein>